<dbReference type="InterPro" id="IPR053138">
    <property type="entry name" value="N-alpha-Ac-DABA_deacetylase"/>
</dbReference>
<dbReference type="InterPro" id="IPR055438">
    <property type="entry name" value="AstE_AspA_cat"/>
</dbReference>
<dbReference type="NCBIfam" id="TIGR02994">
    <property type="entry name" value="ectoine_eutE"/>
    <property type="match status" value="1"/>
</dbReference>
<dbReference type="InterPro" id="IPR043795">
    <property type="entry name" value="N-alpha-Ac-DABA-like"/>
</dbReference>
<feature type="domain" description="Succinylglutamate desuccinylase/Aspartoacylase catalytic" evidence="5">
    <location>
        <begin position="47"/>
        <end position="234"/>
    </location>
</feature>
<reference evidence="6 7" key="1">
    <citation type="submission" date="2018-11" db="EMBL/GenBank/DDBJ databases">
        <title>Vibrio LJC006 sp. nov., isolated from seawater during the bloom of the enteromorpha.</title>
        <authorList>
            <person name="Liang J."/>
        </authorList>
    </citation>
    <scope>NUCLEOTIDE SEQUENCE [LARGE SCALE GENOMIC DNA]</scope>
    <source>
        <strain evidence="6 7">LJC006</strain>
    </source>
</reference>
<dbReference type="InterPro" id="IPR014336">
    <property type="entry name" value="DoeB"/>
</dbReference>
<protein>
    <submittedName>
        <fullName evidence="6">N-alpha-acetyl diaminobutyric acid deacetylase DoeB</fullName>
    </submittedName>
</protein>
<dbReference type="PANTHER" id="PTHR37326">
    <property type="entry name" value="BLL3975 PROTEIN"/>
    <property type="match status" value="1"/>
</dbReference>
<comment type="caution">
    <text evidence="6">The sequence shown here is derived from an EMBL/GenBank/DDBJ whole genome shotgun (WGS) entry which is preliminary data.</text>
</comment>
<dbReference type="GO" id="GO:0046872">
    <property type="term" value="F:metal ion binding"/>
    <property type="evidence" value="ECO:0007669"/>
    <property type="project" value="UniProtKB-KW"/>
</dbReference>
<organism evidence="6 7">
    <name type="scientific">Vibrio viridaestus</name>
    <dbReference type="NCBI Taxonomy" id="2487322"/>
    <lineage>
        <taxon>Bacteria</taxon>
        <taxon>Pseudomonadati</taxon>
        <taxon>Pseudomonadota</taxon>
        <taxon>Gammaproteobacteria</taxon>
        <taxon>Vibrionales</taxon>
        <taxon>Vibrionaceae</taxon>
        <taxon>Vibrio</taxon>
    </lineage>
</organism>
<dbReference type="CDD" id="cd06252">
    <property type="entry name" value="M14_ASTE_ASPA-like"/>
    <property type="match status" value="1"/>
</dbReference>
<dbReference type="GO" id="GO:0016811">
    <property type="term" value="F:hydrolase activity, acting on carbon-nitrogen (but not peptide) bonds, in linear amides"/>
    <property type="evidence" value="ECO:0007669"/>
    <property type="project" value="InterPro"/>
</dbReference>
<dbReference type="AlphaFoldDB" id="A0A3N9TJ63"/>
<sequence length="335" mass="36937">MQNTSISPTVDYEKDGIQHGFLSLPYSHDESAWGSIMIPITVIKNGDGPTSLLTGGNHGDEYEGITSLLKLTQSLKPRDISGRVIIIPMMNHPAVVHGSRTSPIDRGNMNRSFPGNPTGTITEKIADYFNRYLIPLCDYALDIHSGGKTLDILPFAAAHRLNNAVQEESCILGAKLFGAPFTMIMLEMDATQLYDTAVEQQGKIFVTTELRGGGTTSPDTIAYADRGIRNFLRFTGQLSGDYERCEQKSRLINMPDQTCYIKSEHKGIAEYKYKLGDYVQQGDTLANIYSLERTGQPPIQYQALRSGILAARRHPAKVEIGDTLAVIAEDLGELY</sequence>
<evidence type="ECO:0000256" key="2">
    <source>
        <dbReference type="ARBA" id="ARBA00022723"/>
    </source>
</evidence>
<gene>
    <name evidence="6" type="primary">doeB</name>
    <name evidence="6" type="ORF">EES38_06265</name>
</gene>
<evidence type="ECO:0000313" key="7">
    <source>
        <dbReference type="Proteomes" id="UP000281112"/>
    </source>
</evidence>
<dbReference type="PIRSF" id="PIRSF039012">
    <property type="entry name" value="ASP"/>
    <property type="match status" value="1"/>
</dbReference>
<dbReference type="Pfam" id="PF24827">
    <property type="entry name" value="AstE_AspA_cat"/>
    <property type="match status" value="1"/>
</dbReference>
<dbReference type="Gene3D" id="3.40.630.10">
    <property type="entry name" value="Zn peptidases"/>
    <property type="match status" value="1"/>
</dbReference>
<evidence type="ECO:0000256" key="1">
    <source>
        <dbReference type="ARBA" id="ARBA00001947"/>
    </source>
</evidence>
<keyword evidence="2" id="KW-0479">Metal-binding</keyword>
<dbReference type="PANTHER" id="PTHR37326:SF1">
    <property type="entry name" value="BLL3975 PROTEIN"/>
    <property type="match status" value="1"/>
</dbReference>
<proteinExistence type="predicted"/>
<dbReference type="EMBL" id="RJVQ01000002">
    <property type="protein sequence ID" value="RQW64190.1"/>
    <property type="molecule type" value="Genomic_DNA"/>
</dbReference>
<evidence type="ECO:0000256" key="4">
    <source>
        <dbReference type="ARBA" id="ARBA00022833"/>
    </source>
</evidence>
<keyword evidence="3" id="KW-0378">Hydrolase</keyword>
<comment type="cofactor">
    <cofactor evidence="1">
        <name>Zn(2+)</name>
        <dbReference type="ChEBI" id="CHEBI:29105"/>
    </cofactor>
</comment>
<dbReference type="GO" id="GO:0016788">
    <property type="term" value="F:hydrolase activity, acting on ester bonds"/>
    <property type="evidence" value="ECO:0007669"/>
    <property type="project" value="InterPro"/>
</dbReference>
<dbReference type="OrthoDB" id="9782876at2"/>
<keyword evidence="7" id="KW-1185">Reference proteome</keyword>
<keyword evidence="4" id="KW-0862">Zinc</keyword>
<evidence type="ECO:0000259" key="5">
    <source>
        <dbReference type="Pfam" id="PF24827"/>
    </source>
</evidence>
<evidence type="ECO:0000256" key="3">
    <source>
        <dbReference type="ARBA" id="ARBA00022801"/>
    </source>
</evidence>
<name>A0A3N9TJ63_9VIBR</name>
<evidence type="ECO:0000313" key="6">
    <source>
        <dbReference type="EMBL" id="RQW64190.1"/>
    </source>
</evidence>
<dbReference type="Proteomes" id="UP000281112">
    <property type="component" value="Unassembled WGS sequence"/>
</dbReference>
<accession>A0A3N9TJ63</accession>
<dbReference type="RefSeq" id="WP_124936310.1">
    <property type="nucleotide sequence ID" value="NZ_RJVQ01000002.1"/>
</dbReference>
<dbReference type="SUPFAM" id="SSF53187">
    <property type="entry name" value="Zn-dependent exopeptidases"/>
    <property type="match status" value="1"/>
</dbReference>